<keyword evidence="2" id="KW-1185">Reference proteome</keyword>
<evidence type="ECO:0000313" key="2">
    <source>
        <dbReference type="Proteomes" id="UP000053246"/>
    </source>
</evidence>
<sequence length="94" mass="10008">MMLRPSVTGPQRITALLAGLLVTAIGLTTAAVPASAATVYNRFERTCTIGNQNCSKFVQTNPPYRSAFGSDCVTKRVFGADSKYHLPAGQKCTP</sequence>
<evidence type="ECO:0000313" key="1">
    <source>
        <dbReference type="EMBL" id="KUJ45386.1"/>
    </source>
</evidence>
<dbReference type="AlphaFoldDB" id="A0A9X0LCU7"/>
<dbReference type="EMBL" id="LMWI01000002">
    <property type="protein sequence ID" value="KUJ45386.1"/>
    <property type="molecule type" value="Genomic_DNA"/>
</dbReference>
<proteinExistence type="predicted"/>
<protein>
    <submittedName>
        <fullName evidence="1">Uncharacterized protein</fullName>
    </submittedName>
</protein>
<comment type="caution">
    <text evidence="1">The sequence shown here is derived from an EMBL/GenBank/DDBJ whole genome shotgun (WGS) entry which is preliminary data.</text>
</comment>
<name>A0A9X0LCU7_9ACTN</name>
<gene>
    <name evidence="1" type="ORF">ADL17_20140</name>
</gene>
<dbReference type="Proteomes" id="UP000053246">
    <property type="component" value="Unassembled WGS sequence"/>
</dbReference>
<accession>A0A9X0LCU7</accession>
<organism evidence="1 2">
    <name type="scientific">Micromonospora maris</name>
    <dbReference type="NCBI Taxonomy" id="1003110"/>
    <lineage>
        <taxon>Bacteria</taxon>
        <taxon>Bacillati</taxon>
        <taxon>Actinomycetota</taxon>
        <taxon>Actinomycetes</taxon>
        <taxon>Micromonosporales</taxon>
        <taxon>Micromonosporaceae</taxon>
        <taxon>Micromonospora</taxon>
    </lineage>
</organism>
<reference evidence="1 2" key="1">
    <citation type="submission" date="2015-10" db="EMBL/GenBank/DDBJ databases">
        <authorList>
            <person name="Ju K.-S."/>
            <person name="Doroghazi J.R."/>
            <person name="Metcalf W.W."/>
        </authorList>
    </citation>
    <scope>NUCLEOTIDE SEQUENCE [LARGE SCALE GENOMIC DNA]</scope>
    <source>
        <strain evidence="1 2">NRRL B-24793</strain>
    </source>
</reference>